<comment type="caution">
    <text evidence="5">The sequence shown here is derived from an EMBL/GenBank/DDBJ whole genome shotgun (WGS) entry which is preliminary data.</text>
</comment>
<name>A0A371JAB7_9FIRM</name>
<dbReference type="SUPFAM" id="SSF69754">
    <property type="entry name" value="Ribosome binding protein Y (YfiA homologue)"/>
    <property type="match status" value="1"/>
</dbReference>
<comment type="similarity">
    <text evidence="2">Belongs to the HPF/YfiA ribosome-associated protein family. Long HPF subfamily.</text>
</comment>
<dbReference type="Gene3D" id="3.30.505.50">
    <property type="entry name" value="Sigma 54 modulation/S30EA ribosomal protein, C-terminal domain"/>
    <property type="match status" value="1"/>
</dbReference>
<gene>
    <name evidence="5" type="primary">raiA</name>
    <name evidence="2" type="synonym">hpf</name>
    <name evidence="5" type="ORF">CHL78_000695</name>
</gene>
<dbReference type="RefSeq" id="WP_094367195.1">
    <property type="nucleotide sequence ID" value="NZ_NOJY02000001.1"/>
</dbReference>
<keyword evidence="3" id="KW-0175">Coiled coil</keyword>
<proteinExistence type="inferred from homology"/>
<comment type="subcellular location">
    <subcellularLocation>
        <location evidence="2">Cytoplasm</location>
    </subcellularLocation>
</comment>
<dbReference type="CDD" id="cd00552">
    <property type="entry name" value="RaiA"/>
    <property type="match status" value="1"/>
</dbReference>
<evidence type="ECO:0000256" key="3">
    <source>
        <dbReference type="SAM" id="Coils"/>
    </source>
</evidence>
<keyword evidence="6" id="KW-1185">Reference proteome</keyword>
<evidence type="ECO:0000313" key="6">
    <source>
        <dbReference type="Proteomes" id="UP000215694"/>
    </source>
</evidence>
<dbReference type="GO" id="GO:0043024">
    <property type="term" value="F:ribosomal small subunit binding"/>
    <property type="evidence" value="ECO:0007669"/>
    <property type="project" value="TreeGrafter"/>
</dbReference>
<dbReference type="GO" id="GO:0022627">
    <property type="term" value="C:cytosolic small ribosomal subunit"/>
    <property type="evidence" value="ECO:0007669"/>
    <property type="project" value="TreeGrafter"/>
</dbReference>
<dbReference type="InterPro" id="IPR003489">
    <property type="entry name" value="RHF/RaiA"/>
</dbReference>
<dbReference type="AlphaFoldDB" id="A0A371JAB7"/>
<accession>A0A371JAB7</accession>
<evidence type="ECO:0000256" key="2">
    <source>
        <dbReference type="HAMAP-Rule" id="MF_00839"/>
    </source>
</evidence>
<dbReference type="InterPro" id="IPR032528">
    <property type="entry name" value="Ribosom_S30AE_C"/>
</dbReference>
<dbReference type="Proteomes" id="UP000215694">
    <property type="component" value="Unassembled WGS sequence"/>
</dbReference>
<dbReference type="NCBIfam" id="TIGR00741">
    <property type="entry name" value="yfiA"/>
    <property type="match status" value="1"/>
</dbReference>
<organism evidence="5 6">
    <name type="scientific">Romboutsia weinsteinii</name>
    <dbReference type="NCBI Taxonomy" id="2020949"/>
    <lineage>
        <taxon>Bacteria</taxon>
        <taxon>Bacillati</taxon>
        <taxon>Bacillota</taxon>
        <taxon>Clostridia</taxon>
        <taxon>Peptostreptococcales</taxon>
        <taxon>Peptostreptococcaceae</taxon>
        <taxon>Romboutsia</taxon>
    </lineage>
</organism>
<comment type="function">
    <text evidence="2">Required for dimerization of active 70S ribosomes into 100S ribosomes in stationary phase; 100S ribosomes are translationally inactive and sometimes present during exponential growth.</text>
</comment>
<dbReference type="GO" id="GO:0045900">
    <property type="term" value="P:negative regulation of translational elongation"/>
    <property type="evidence" value="ECO:0007669"/>
    <property type="project" value="TreeGrafter"/>
</dbReference>
<dbReference type="EMBL" id="NOJY02000001">
    <property type="protein sequence ID" value="RDY29720.1"/>
    <property type="molecule type" value="Genomic_DNA"/>
</dbReference>
<dbReference type="OrthoDB" id="9794975at2"/>
<dbReference type="Gene3D" id="3.30.160.100">
    <property type="entry name" value="Ribosome hibernation promotion factor-like"/>
    <property type="match status" value="1"/>
</dbReference>
<dbReference type="PANTHER" id="PTHR33231">
    <property type="entry name" value="30S RIBOSOMAL PROTEIN"/>
    <property type="match status" value="1"/>
</dbReference>
<dbReference type="InterPro" id="IPR034694">
    <property type="entry name" value="HPF_long/plastid"/>
</dbReference>
<keyword evidence="2" id="KW-0963">Cytoplasm</keyword>
<dbReference type="HAMAP" id="MF_00839">
    <property type="entry name" value="HPF"/>
    <property type="match status" value="1"/>
</dbReference>
<feature type="domain" description="Sigma 54 modulation/S30EA ribosomal protein C-terminal" evidence="4">
    <location>
        <begin position="122"/>
        <end position="171"/>
    </location>
</feature>
<sequence length="175" mass="20585">METNIYARQIKLTEGIEEYICSSINRLEKYLNPDSQVKVRISTKDNRQKIEVTAILTNGPILRAEECHEDLYSAIDMVCDRLNDQVVKYTDKIKEINIKRAKSDIENLEVENENKKDIIFYKKKKFLVKPMSVEEAILQMELLGHDFYMFRNQDTYDINVTYKRDSGGYGLIEEE</sequence>
<evidence type="ECO:0000256" key="1">
    <source>
        <dbReference type="ARBA" id="ARBA00022845"/>
    </source>
</evidence>
<dbReference type="Pfam" id="PF02482">
    <property type="entry name" value="Ribosomal_S30AE"/>
    <property type="match status" value="1"/>
</dbReference>
<dbReference type="InterPro" id="IPR036567">
    <property type="entry name" value="RHF-like"/>
</dbReference>
<keyword evidence="1 2" id="KW-0810">Translation regulation</keyword>
<dbReference type="InterPro" id="IPR038416">
    <property type="entry name" value="Ribosom_S30AE_C_sf"/>
</dbReference>
<dbReference type="PANTHER" id="PTHR33231:SF1">
    <property type="entry name" value="30S RIBOSOMAL PROTEIN"/>
    <property type="match status" value="1"/>
</dbReference>
<dbReference type="Pfam" id="PF16321">
    <property type="entry name" value="Ribosom_S30AE_C"/>
    <property type="match status" value="1"/>
</dbReference>
<evidence type="ECO:0000259" key="4">
    <source>
        <dbReference type="Pfam" id="PF16321"/>
    </source>
</evidence>
<protein>
    <recommendedName>
        <fullName evidence="2">Ribosome hibernation promoting factor</fullName>
        <shortName evidence="2">HPF</shortName>
    </recommendedName>
</protein>
<comment type="subunit">
    <text evidence="2">Interacts with 100S ribosomes.</text>
</comment>
<dbReference type="InterPro" id="IPR050574">
    <property type="entry name" value="HPF/YfiA_ribosome-assoc"/>
</dbReference>
<reference evidence="5 6" key="1">
    <citation type="journal article" date="2017" name="Genome Announc.">
        <title>Draft Genome Sequence of Romboutsia weinsteinii sp. nov. Strain CCRI-19649(T) Isolated from Surface Water.</title>
        <authorList>
            <person name="Maheux A.F."/>
            <person name="Boudreau D.K."/>
            <person name="Berube E."/>
            <person name="Boissinot M."/>
            <person name="Cantin P."/>
            <person name="Raymond F."/>
            <person name="Corbeil J."/>
            <person name="Omar R.F."/>
            <person name="Bergeron M.G."/>
        </authorList>
    </citation>
    <scope>NUCLEOTIDE SEQUENCE [LARGE SCALE GENOMIC DNA]</scope>
    <source>
        <strain evidence="5 6">CCRI-19649</strain>
    </source>
</reference>
<feature type="coiled-coil region" evidence="3">
    <location>
        <begin position="79"/>
        <end position="118"/>
    </location>
</feature>
<evidence type="ECO:0000313" key="5">
    <source>
        <dbReference type="EMBL" id="RDY29720.1"/>
    </source>
</evidence>